<reference evidence="2" key="2">
    <citation type="submission" date="2020-03" db="EMBL/GenBank/DDBJ databases">
        <title>Walnut 2.0.</title>
        <authorList>
            <person name="Marrano A."/>
            <person name="Britton M."/>
            <person name="Zimin A.V."/>
            <person name="Zaini P.A."/>
            <person name="Workman R."/>
            <person name="Puiu D."/>
            <person name="Bianco L."/>
            <person name="Allen B.J."/>
            <person name="Troggio M."/>
            <person name="Leslie C.A."/>
            <person name="Timp W."/>
            <person name="Dendekar A."/>
            <person name="Salzberg S.L."/>
            <person name="Neale D.B."/>
        </authorList>
    </citation>
    <scope>NUCLEOTIDE SEQUENCE</scope>
    <source>
        <tissue evidence="2">Leaves</tissue>
    </source>
</reference>
<dbReference type="Gene3D" id="3.40.50.1820">
    <property type="entry name" value="alpha/beta hydrolase"/>
    <property type="match status" value="1"/>
</dbReference>
<comment type="caution">
    <text evidence="2">The sequence shown here is derived from an EMBL/GenBank/DDBJ whole genome shotgun (WGS) entry which is preliminary data.</text>
</comment>
<organism evidence="2 3">
    <name type="scientific">Juglans regia</name>
    <name type="common">English walnut</name>
    <dbReference type="NCBI Taxonomy" id="51240"/>
    <lineage>
        <taxon>Eukaryota</taxon>
        <taxon>Viridiplantae</taxon>
        <taxon>Streptophyta</taxon>
        <taxon>Embryophyta</taxon>
        <taxon>Tracheophyta</taxon>
        <taxon>Spermatophyta</taxon>
        <taxon>Magnoliopsida</taxon>
        <taxon>eudicotyledons</taxon>
        <taxon>Gunneridae</taxon>
        <taxon>Pentapetalae</taxon>
        <taxon>rosids</taxon>
        <taxon>fabids</taxon>
        <taxon>Fagales</taxon>
        <taxon>Juglandaceae</taxon>
        <taxon>Juglans</taxon>
    </lineage>
</organism>
<dbReference type="Proteomes" id="UP000619265">
    <property type="component" value="Unassembled WGS sequence"/>
</dbReference>
<feature type="non-terminal residue" evidence="2">
    <location>
        <position position="1"/>
    </location>
</feature>
<reference evidence="2" key="1">
    <citation type="submission" date="2015-10" db="EMBL/GenBank/DDBJ databases">
        <authorList>
            <person name="Martinez-Garcia P.J."/>
            <person name="Crepeau M.W."/>
            <person name="Puiu D."/>
            <person name="Gonzalez-Ibeas D."/>
            <person name="Whalen J."/>
            <person name="Stevens K."/>
            <person name="Paul R."/>
            <person name="Butterfield T."/>
            <person name="Britton M."/>
            <person name="Reagan R."/>
            <person name="Chakraborty S."/>
            <person name="Walawage S.L."/>
            <person name="Vasquez-Gross H.A."/>
            <person name="Cardeno C."/>
            <person name="Famula R."/>
            <person name="Pratt K."/>
            <person name="Kuruganti S."/>
            <person name="Aradhya M.K."/>
            <person name="Leslie C.A."/>
            <person name="Dandekar A.M."/>
            <person name="Salzberg S.L."/>
            <person name="Wegrzyn J.L."/>
            <person name="Langley C.H."/>
            <person name="Neale D.B."/>
        </authorList>
    </citation>
    <scope>NUCLEOTIDE SEQUENCE</scope>
    <source>
        <tissue evidence="2">Leaves</tissue>
    </source>
</reference>
<name>A0A833XN14_JUGRE</name>
<dbReference type="AlphaFoldDB" id="A0A833XN14"/>
<feature type="domain" description="AB hydrolase-1" evidence="1">
    <location>
        <begin position="91"/>
        <end position="324"/>
    </location>
</feature>
<evidence type="ECO:0000313" key="2">
    <source>
        <dbReference type="EMBL" id="KAF5468634.1"/>
    </source>
</evidence>
<dbReference type="PRINTS" id="PR00111">
    <property type="entry name" value="ABHYDROLASE"/>
</dbReference>
<evidence type="ECO:0000259" key="1">
    <source>
        <dbReference type="Pfam" id="PF00561"/>
    </source>
</evidence>
<evidence type="ECO:0000313" key="3">
    <source>
        <dbReference type="Proteomes" id="UP000619265"/>
    </source>
</evidence>
<proteinExistence type="predicted"/>
<dbReference type="Gramene" id="Jr06_10470_p1">
    <property type="protein sequence ID" value="cds.Jr06_10470_p1"/>
    <property type="gene ID" value="Jr06_10470"/>
</dbReference>
<dbReference type="PANTHER" id="PTHR43139">
    <property type="entry name" value="SI:DKEY-122A22.2"/>
    <property type="match status" value="1"/>
</dbReference>
<sequence length="341" mass="38414">LREILLISKITSVEHKKLHISPKITSSPATYGAMLPQLLSPAYLYGGYLRRAFISSGLSSQTIGIDGETTIHFWGPRTPKTDQTQNSTQKPSLVLIHGFGPMALWQWRQQVQFFCHHFDVYVPDLVFFGGSTTGSSERSEIFQAVSVGKLLERLGVQRFYVVGTSYGGIVAYHMARMWPEKVEKVVIASSGVNMRRRDNEALLKRANLEKIEELMLPATAEQLRTLLSLSVSKRFHLLPDFFLSDFVHKLYSQNRKEKMELLKGLTLGRDDKANISPLLQEVLIVWGDCDKIFPSEMATELKVLLGGKTRLEVIKNTSHVPQIECPGQFNNVIRCFLTGSS</sequence>
<accession>A0A833XN14</accession>
<dbReference type="Pfam" id="PF00561">
    <property type="entry name" value="Abhydrolase_1"/>
    <property type="match status" value="1"/>
</dbReference>
<dbReference type="InterPro" id="IPR000073">
    <property type="entry name" value="AB_hydrolase_1"/>
</dbReference>
<dbReference type="InterPro" id="IPR052370">
    <property type="entry name" value="Meta-cleavage_hydrolase"/>
</dbReference>
<dbReference type="EMBL" id="LIHL02000006">
    <property type="protein sequence ID" value="KAF5468634.1"/>
    <property type="molecule type" value="Genomic_DNA"/>
</dbReference>
<dbReference type="InterPro" id="IPR029058">
    <property type="entry name" value="AB_hydrolase_fold"/>
</dbReference>
<protein>
    <recommendedName>
        <fullName evidence="1">AB hydrolase-1 domain-containing protein</fullName>
    </recommendedName>
</protein>
<gene>
    <name evidence="2" type="ORF">F2P56_012774</name>
</gene>
<dbReference type="SUPFAM" id="SSF53474">
    <property type="entry name" value="alpha/beta-Hydrolases"/>
    <property type="match status" value="1"/>
</dbReference>
<dbReference type="PANTHER" id="PTHR43139:SF52">
    <property type="entry name" value="SI:DKEY-122A22.2"/>
    <property type="match status" value="1"/>
</dbReference>